<dbReference type="Pfam" id="PF18848">
    <property type="entry name" value="baeRF_family6"/>
    <property type="match status" value="1"/>
</dbReference>
<feature type="region of interest" description="Disordered" evidence="1">
    <location>
        <begin position="167"/>
        <end position="194"/>
    </location>
</feature>
<accession>A0A0R2D0A5</accession>
<dbReference type="STRING" id="1423725.FC19_GL000473"/>
<proteinExistence type="predicted"/>
<name>A0A0R2D0A5_9LACO</name>
<feature type="domain" description="Bacterial archaeo-eukaryotic release factor family 6" evidence="2">
    <location>
        <begin position="126"/>
        <end position="273"/>
    </location>
</feature>
<evidence type="ECO:0000256" key="1">
    <source>
        <dbReference type="SAM" id="MobiDB-lite"/>
    </source>
</evidence>
<dbReference type="EMBL" id="AYZD01000011">
    <property type="protein sequence ID" value="KRM96946.1"/>
    <property type="molecule type" value="Genomic_DNA"/>
</dbReference>
<dbReference type="RefSeq" id="WP_057875519.1">
    <property type="nucleotide sequence ID" value="NZ_AYZD01000011.1"/>
</dbReference>
<keyword evidence="4" id="KW-1185">Reference proteome</keyword>
<dbReference type="OrthoDB" id="4393931at2"/>
<dbReference type="PATRIC" id="fig|1423725.3.peg.485"/>
<evidence type="ECO:0000259" key="2">
    <source>
        <dbReference type="Pfam" id="PF18848"/>
    </source>
</evidence>
<dbReference type="InterPro" id="IPR040628">
    <property type="entry name" value="BaeRF_family6"/>
</dbReference>
<gene>
    <name evidence="3" type="ORF">FC19_GL000473</name>
</gene>
<sequence length="385" mass="42368">MALTEEFREVLTLKNSPGPFISLFMPLSSSLHDVSADRTQFNSLITEAKRELTHNYTASDWSPYARELAKFEHDPLGNASARGLVIYVGPTVSQSFRVAKPLSSKVSISDKPEILPLIAACELNFSYDILLLGRDMFRLARVINNEPELVKLPNDVPQTLKEALGSELGSRGHWQRSTGGDNGGTQYSGTGSLDTAENADRRNFFMIVDEYLLKNFSNQDHRSLILVTDAKNQGNFRKISQNPYLSKTVQITQVANLNDPMTDLRTLATKITEQLEKAAMETFENQYEQAAGSKRTATDLGVLMDAAVAGQIEMLFVRVGASFPGRISDQLQIDTTSVLSRDNNVYNDLAMLTLSHGGQVHVLPAEQMPVAGNVAAILRSIVTVS</sequence>
<protein>
    <recommendedName>
        <fullName evidence="2">Bacterial archaeo-eukaryotic release factor family 6 domain-containing protein</fullName>
    </recommendedName>
</protein>
<dbReference type="AlphaFoldDB" id="A0A0R2D0A5"/>
<evidence type="ECO:0000313" key="4">
    <source>
        <dbReference type="Proteomes" id="UP000051015"/>
    </source>
</evidence>
<comment type="caution">
    <text evidence="3">The sequence shown here is derived from an EMBL/GenBank/DDBJ whole genome shotgun (WGS) entry which is preliminary data.</text>
</comment>
<evidence type="ECO:0000313" key="3">
    <source>
        <dbReference type="EMBL" id="KRM96946.1"/>
    </source>
</evidence>
<organism evidence="3 4">
    <name type="scientific">Liquorilactobacillus aquaticus DSM 21051</name>
    <dbReference type="NCBI Taxonomy" id="1423725"/>
    <lineage>
        <taxon>Bacteria</taxon>
        <taxon>Bacillati</taxon>
        <taxon>Bacillota</taxon>
        <taxon>Bacilli</taxon>
        <taxon>Lactobacillales</taxon>
        <taxon>Lactobacillaceae</taxon>
        <taxon>Liquorilactobacillus</taxon>
    </lineage>
</organism>
<reference evidence="3 4" key="1">
    <citation type="journal article" date="2015" name="Genome Announc.">
        <title>Expanding the biotechnology potential of lactobacilli through comparative genomics of 213 strains and associated genera.</title>
        <authorList>
            <person name="Sun Z."/>
            <person name="Harris H.M."/>
            <person name="McCann A."/>
            <person name="Guo C."/>
            <person name="Argimon S."/>
            <person name="Zhang W."/>
            <person name="Yang X."/>
            <person name="Jeffery I.B."/>
            <person name="Cooney J.C."/>
            <person name="Kagawa T.F."/>
            <person name="Liu W."/>
            <person name="Song Y."/>
            <person name="Salvetti E."/>
            <person name="Wrobel A."/>
            <person name="Rasinkangas P."/>
            <person name="Parkhill J."/>
            <person name="Rea M.C."/>
            <person name="O'Sullivan O."/>
            <person name="Ritari J."/>
            <person name="Douillard F.P."/>
            <person name="Paul Ross R."/>
            <person name="Yang R."/>
            <person name="Briner A.E."/>
            <person name="Felis G.E."/>
            <person name="de Vos W.M."/>
            <person name="Barrangou R."/>
            <person name="Klaenhammer T.R."/>
            <person name="Caufield P.W."/>
            <person name="Cui Y."/>
            <person name="Zhang H."/>
            <person name="O'Toole P.W."/>
        </authorList>
    </citation>
    <scope>NUCLEOTIDE SEQUENCE [LARGE SCALE GENOMIC DNA]</scope>
    <source>
        <strain evidence="3 4">DSM 21051</strain>
    </source>
</reference>
<dbReference type="Proteomes" id="UP000051015">
    <property type="component" value="Unassembled WGS sequence"/>
</dbReference>
<feature type="compositionally biased region" description="Polar residues" evidence="1">
    <location>
        <begin position="175"/>
        <end position="194"/>
    </location>
</feature>